<evidence type="ECO:0000313" key="1">
    <source>
        <dbReference type="EMBL" id="WTS12383.1"/>
    </source>
</evidence>
<organism evidence="1">
    <name type="scientific">Streptomyces sp. NBC_00119</name>
    <dbReference type="NCBI Taxonomy" id="2975659"/>
    <lineage>
        <taxon>Bacteria</taxon>
        <taxon>Bacillati</taxon>
        <taxon>Actinomycetota</taxon>
        <taxon>Actinomycetes</taxon>
        <taxon>Kitasatosporales</taxon>
        <taxon>Streptomycetaceae</taxon>
        <taxon>Streptomyces</taxon>
    </lineage>
</organism>
<name>A0AAU1U6N7_9ACTN</name>
<gene>
    <name evidence="1" type="ORF">OHU69_15890</name>
</gene>
<accession>A0AAU1U6N7</accession>
<reference evidence="1" key="1">
    <citation type="submission" date="2022-10" db="EMBL/GenBank/DDBJ databases">
        <title>The complete genomes of actinobacterial strains from the NBC collection.</title>
        <authorList>
            <person name="Joergensen T.S."/>
            <person name="Alvarez Arevalo M."/>
            <person name="Sterndorff E.B."/>
            <person name="Faurdal D."/>
            <person name="Vuksanovic O."/>
            <person name="Mourched A.-S."/>
            <person name="Charusanti P."/>
            <person name="Shaw S."/>
            <person name="Blin K."/>
            <person name="Weber T."/>
        </authorList>
    </citation>
    <scope>NUCLEOTIDE SEQUENCE</scope>
    <source>
        <strain evidence="1">NBC_00119</strain>
    </source>
</reference>
<dbReference type="AlphaFoldDB" id="A0AAU1U6N7"/>
<dbReference type="EMBL" id="CP108195">
    <property type="protein sequence ID" value="WTS12383.1"/>
    <property type="molecule type" value="Genomic_DNA"/>
</dbReference>
<proteinExistence type="predicted"/>
<sequence length="54" mass="6326">MSRPPTAEVYRVDWVPGTDELHGICHCGAEHDTQDPVLMWQWMLSHPDHQEDDR</sequence>
<protein>
    <submittedName>
        <fullName evidence="1">Uncharacterized protein</fullName>
    </submittedName>
</protein>